<feature type="transmembrane region" description="Helical" evidence="3">
    <location>
        <begin position="20"/>
        <end position="42"/>
    </location>
</feature>
<dbReference type="NCBIfam" id="TIGR02532">
    <property type="entry name" value="IV_pilin_GFxxxE"/>
    <property type="match status" value="1"/>
</dbReference>
<keyword evidence="3" id="KW-0472">Membrane</keyword>
<dbReference type="RefSeq" id="WP_248253303.1">
    <property type="nucleotide sequence ID" value="NZ_JAIWJX010000002.1"/>
</dbReference>
<reference evidence="4" key="1">
    <citation type="submission" date="2021-09" db="EMBL/GenBank/DDBJ databases">
        <title>Genome analysis of Fictibacillus sp. KIGAM418 isolated from marine sediment.</title>
        <authorList>
            <person name="Seo M.-J."/>
            <person name="Cho E.-S."/>
            <person name="Hwang C.Y."/>
        </authorList>
    </citation>
    <scope>NUCLEOTIDE SEQUENCE</scope>
    <source>
        <strain evidence="4">KIGAM418</strain>
    </source>
</reference>
<keyword evidence="3" id="KW-1133">Transmembrane helix</keyword>
<evidence type="ECO:0000313" key="5">
    <source>
        <dbReference type="Proteomes" id="UP001139011"/>
    </source>
</evidence>
<protein>
    <submittedName>
        <fullName evidence="4">Type II secretion system GspH family protein</fullName>
    </submittedName>
</protein>
<dbReference type="InterPro" id="IPR012902">
    <property type="entry name" value="N_methyl_site"/>
</dbReference>
<keyword evidence="3" id="KW-0812">Transmembrane</keyword>
<keyword evidence="2" id="KW-0178">Competence</keyword>
<name>A0A9X2BG40_9BACL</name>
<proteinExistence type="predicted"/>
<dbReference type="SUPFAM" id="SSF54523">
    <property type="entry name" value="Pili subunits"/>
    <property type="match status" value="1"/>
</dbReference>
<dbReference type="AlphaFoldDB" id="A0A9X2BG40"/>
<dbReference type="GO" id="GO:0030420">
    <property type="term" value="P:establishment of competence for transformation"/>
    <property type="evidence" value="ECO:0007669"/>
    <property type="project" value="UniProtKB-KW"/>
</dbReference>
<dbReference type="Pfam" id="PF07963">
    <property type="entry name" value="N_methyl"/>
    <property type="match status" value="1"/>
</dbReference>
<keyword evidence="5" id="KW-1185">Reference proteome</keyword>
<dbReference type="PANTHER" id="PTHR30093">
    <property type="entry name" value="GENERAL SECRETION PATHWAY PROTEIN G"/>
    <property type="match status" value="1"/>
</dbReference>
<dbReference type="Gene3D" id="3.30.700.10">
    <property type="entry name" value="Glycoprotein, Type 4 Pilin"/>
    <property type="match status" value="1"/>
</dbReference>
<evidence type="ECO:0000313" key="4">
    <source>
        <dbReference type="EMBL" id="MCK6257922.1"/>
    </source>
</evidence>
<dbReference type="GO" id="GO:0009986">
    <property type="term" value="C:cell surface"/>
    <property type="evidence" value="ECO:0007669"/>
    <property type="project" value="UniProtKB-SubCell"/>
</dbReference>
<sequence length="162" mass="17362">MRKLMQKYLKNEEGLTLIELLVVVVILGIIAGIAVLSIGGILDNSKKDAHVGNAKQMINAAKMAVTADPDNYTGTKYLSLNFLQKQGYLDDIADPDKTSGGYTTSADTAPTAEAPAGSYVVVTKTTTNNYTYSVKLINGTRGVKNTDGSPVTENFVKRDKVN</sequence>
<dbReference type="PROSITE" id="PS00409">
    <property type="entry name" value="PROKAR_NTER_METHYL"/>
    <property type="match status" value="1"/>
</dbReference>
<comment type="caution">
    <text evidence="4">The sequence shown here is derived from an EMBL/GenBank/DDBJ whole genome shotgun (WGS) entry which is preliminary data.</text>
</comment>
<accession>A0A9X2BG40</accession>
<evidence type="ECO:0000256" key="2">
    <source>
        <dbReference type="ARBA" id="ARBA00023287"/>
    </source>
</evidence>
<dbReference type="Proteomes" id="UP001139011">
    <property type="component" value="Unassembled WGS sequence"/>
</dbReference>
<organism evidence="4 5">
    <name type="scientific">Fictibacillus marinisediminis</name>
    <dbReference type="NCBI Taxonomy" id="2878389"/>
    <lineage>
        <taxon>Bacteria</taxon>
        <taxon>Bacillati</taxon>
        <taxon>Bacillota</taxon>
        <taxon>Bacilli</taxon>
        <taxon>Bacillales</taxon>
        <taxon>Fictibacillaceae</taxon>
        <taxon>Fictibacillus</taxon>
    </lineage>
</organism>
<evidence type="ECO:0000256" key="3">
    <source>
        <dbReference type="SAM" id="Phobius"/>
    </source>
</evidence>
<comment type="subcellular location">
    <subcellularLocation>
        <location evidence="1">Cell surface</location>
    </subcellularLocation>
</comment>
<gene>
    <name evidence="4" type="ORF">LCY76_15180</name>
</gene>
<dbReference type="InterPro" id="IPR045584">
    <property type="entry name" value="Pilin-like"/>
</dbReference>
<dbReference type="EMBL" id="JAIWJX010000002">
    <property type="protein sequence ID" value="MCK6257922.1"/>
    <property type="molecule type" value="Genomic_DNA"/>
</dbReference>
<evidence type="ECO:0000256" key="1">
    <source>
        <dbReference type="ARBA" id="ARBA00004241"/>
    </source>
</evidence>
<dbReference type="PANTHER" id="PTHR30093:SF43">
    <property type="entry name" value="SLR2015 PROTEIN"/>
    <property type="match status" value="1"/>
</dbReference>